<comment type="caution">
    <text evidence="3">The sequence shown here is derived from an EMBL/GenBank/DDBJ whole genome shotgun (WGS) entry which is preliminary data.</text>
</comment>
<dbReference type="EMBL" id="BPLR01015899">
    <property type="protein sequence ID" value="GIY79525.1"/>
    <property type="molecule type" value="Genomic_DNA"/>
</dbReference>
<dbReference type="Proteomes" id="UP001054945">
    <property type="component" value="Unassembled WGS sequence"/>
</dbReference>
<sequence length="144" mass="16168">MIPVKALFLLAVVVITSCSTVPEQTSSQSPADPSTANPVSVDSGETTRKPHTHEEHPVDDPDHTDHPGHENDAAPSIKPKHHEGDHDHSTDDKVDDGHDHSQHDQEIKDQEEKVKPTKVEEVKDTDNDTQESRFKRGLWRRRLD</sequence>
<feature type="region of interest" description="Disordered" evidence="1">
    <location>
        <begin position="22"/>
        <end position="144"/>
    </location>
</feature>
<dbReference type="AlphaFoldDB" id="A0AAV4W9E6"/>
<feature type="compositionally biased region" description="Basic and acidic residues" evidence="1">
    <location>
        <begin position="45"/>
        <end position="72"/>
    </location>
</feature>
<feature type="signal peptide" evidence="2">
    <location>
        <begin position="1"/>
        <end position="18"/>
    </location>
</feature>
<evidence type="ECO:0000313" key="4">
    <source>
        <dbReference type="Proteomes" id="UP001054945"/>
    </source>
</evidence>
<reference evidence="3 4" key="1">
    <citation type="submission" date="2021-06" db="EMBL/GenBank/DDBJ databases">
        <title>Caerostris extrusa draft genome.</title>
        <authorList>
            <person name="Kono N."/>
            <person name="Arakawa K."/>
        </authorList>
    </citation>
    <scope>NUCLEOTIDE SEQUENCE [LARGE SCALE GENOMIC DNA]</scope>
</reference>
<evidence type="ECO:0000256" key="2">
    <source>
        <dbReference type="SAM" id="SignalP"/>
    </source>
</evidence>
<keyword evidence="2" id="KW-0732">Signal</keyword>
<evidence type="ECO:0000256" key="1">
    <source>
        <dbReference type="SAM" id="MobiDB-lite"/>
    </source>
</evidence>
<accession>A0AAV4W9E6</accession>
<proteinExistence type="predicted"/>
<gene>
    <name evidence="3" type="ORF">CEXT_76021</name>
</gene>
<name>A0AAV4W9E6_CAEEX</name>
<protein>
    <submittedName>
        <fullName evidence="3">Uncharacterized protein</fullName>
    </submittedName>
</protein>
<dbReference type="PROSITE" id="PS51257">
    <property type="entry name" value="PROKAR_LIPOPROTEIN"/>
    <property type="match status" value="1"/>
</dbReference>
<feature type="compositionally biased region" description="Basic residues" evidence="1">
    <location>
        <begin position="135"/>
        <end position="144"/>
    </location>
</feature>
<feature type="compositionally biased region" description="Polar residues" evidence="1">
    <location>
        <begin position="22"/>
        <end position="44"/>
    </location>
</feature>
<feature type="compositionally biased region" description="Basic and acidic residues" evidence="1">
    <location>
        <begin position="82"/>
        <end position="134"/>
    </location>
</feature>
<keyword evidence="4" id="KW-1185">Reference proteome</keyword>
<feature type="chain" id="PRO_5043786335" evidence="2">
    <location>
        <begin position="19"/>
        <end position="144"/>
    </location>
</feature>
<organism evidence="3 4">
    <name type="scientific">Caerostris extrusa</name>
    <name type="common">Bark spider</name>
    <name type="synonym">Caerostris bankana</name>
    <dbReference type="NCBI Taxonomy" id="172846"/>
    <lineage>
        <taxon>Eukaryota</taxon>
        <taxon>Metazoa</taxon>
        <taxon>Ecdysozoa</taxon>
        <taxon>Arthropoda</taxon>
        <taxon>Chelicerata</taxon>
        <taxon>Arachnida</taxon>
        <taxon>Araneae</taxon>
        <taxon>Araneomorphae</taxon>
        <taxon>Entelegynae</taxon>
        <taxon>Araneoidea</taxon>
        <taxon>Araneidae</taxon>
        <taxon>Caerostris</taxon>
    </lineage>
</organism>
<evidence type="ECO:0000313" key="3">
    <source>
        <dbReference type="EMBL" id="GIY79525.1"/>
    </source>
</evidence>